<keyword evidence="5 6" id="KW-0067">ATP-binding</keyword>
<gene>
    <name evidence="6 8" type="primary">phnN</name>
    <name evidence="8" type="ORF">KL86DES1_21198</name>
</gene>
<dbReference type="InterPro" id="IPR012699">
    <property type="entry name" value="PhnN"/>
</dbReference>
<keyword evidence="3 6" id="KW-0808">Transferase</keyword>
<name>A0A212L6S8_9BACT</name>
<feature type="binding site" evidence="6">
    <location>
        <begin position="13"/>
        <end position="20"/>
    </location>
    <ligand>
        <name>ATP</name>
        <dbReference type="ChEBI" id="CHEBI:30616"/>
    </ligand>
</feature>
<dbReference type="InterPro" id="IPR027417">
    <property type="entry name" value="P-loop_NTPase"/>
</dbReference>
<dbReference type="GO" id="GO:0005524">
    <property type="term" value="F:ATP binding"/>
    <property type="evidence" value="ECO:0007669"/>
    <property type="project" value="UniProtKB-KW"/>
</dbReference>
<evidence type="ECO:0000256" key="2">
    <source>
        <dbReference type="ARBA" id="ARBA00005069"/>
    </source>
</evidence>
<dbReference type="InterPro" id="IPR008145">
    <property type="entry name" value="GK/Ca_channel_bsu"/>
</dbReference>
<dbReference type="InterPro" id="IPR008144">
    <property type="entry name" value="Guanylate_kin-like_dom"/>
</dbReference>
<feature type="domain" description="Guanylate kinase-like" evidence="7">
    <location>
        <begin position="6"/>
        <end position="185"/>
    </location>
</feature>
<dbReference type="GO" id="GO:0005829">
    <property type="term" value="C:cytosol"/>
    <property type="evidence" value="ECO:0007669"/>
    <property type="project" value="TreeGrafter"/>
</dbReference>
<comment type="pathway">
    <text evidence="2 6">Metabolic intermediate biosynthesis; 5-phospho-alpha-D-ribose 1-diphosphate biosynthesis; 5-phospho-alpha-D-ribose 1-diphosphate from D-ribose 5-phosphate (route II): step 3/3.</text>
</comment>
<dbReference type="HAMAP" id="MF_00836">
    <property type="entry name" value="PhnN"/>
    <property type="match status" value="1"/>
</dbReference>
<dbReference type="RefSeq" id="WP_179980618.1">
    <property type="nucleotide sequence ID" value="NZ_LT608333.1"/>
</dbReference>
<sequence length="192" mass="21528">MAQYPGLLVYVVGPSGVGKDSLLTFARRCLTRGEGQDDVHFVRRHITRPAEAGGEDHIALSEEEFSLCAQRGDFILAWQSHGLRYGVHRQVLALLEQGHVAVVNGSREYAQEAARRISPMLVVEIAAQRDVLRSRLEQRGREQGAELEERLTRAAQSLPRMPHHVRIDNSGDLETACRAFTEIIDHARHYAT</sequence>
<protein>
    <recommendedName>
        <fullName evidence="6">Ribose 1,5-bisphosphate phosphokinase PhnN</fullName>
        <ecNumber evidence="6">2.7.4.23</ecNumber>
    </recommendedName>
    <alternativeName>
        <fullName evidence="6">Ribose 1,5-bisphosphokinase</fullName>
    </alternativeName>
</protein>
<comment type="similarity">
    <text evidence="6">Belongs to the ribose 1,5-bisphosphokinase family.</text>
</comment>
<dbReference type="SUPFAM" id="SSF52540">
    <property type="entry name" value="P-loop containing nucleoside triphosphate hydrolases"/>
    <property type="match status" value="1"/>
</dbReference>
<comment type="catalytic activity">
    <reaction evidence="1 6">
        <text>alpha-D-ribose 1,5-bisphosphate + ATP = 5-phospho-alpha-D-ribose 1-diphosphate + ADP</text>
        <dbReference type="Rhea" id="RHEA:20109"/>
        <dbReference type="ChEBI" id="CHEBI:30616"/>
        <dbReference type="ChEBI" id="CHEBI:58017"/>
        <dbReference type="ChEBI" id="CHEBI:68688"/>
        <dbReference type="ChEBI" id="CHEBI:456216"/>
        <dbReference type="EC" id="2.7.4.23"/>
    </reaction>
</comment>
<evidence type="ECO:0000256" key="6">
    <source>
        <dbReference type="HAMAP-Rule" id="MF_00836"/>
    </source>
</evidence>
<evidence type="ECO:0000259" key="7">
    <source>
        <dbReference type="PROSITE" id="PS50052"/>
    </source>
</evidence>
<dbReference type="NCBIfam" id="TIGR02322">
    <property type="entry name" value="phosphon_PhnN"/>
    <property type="match status" value="1"/>
</dbReference>
<evidence type="ECO:0000256" key="5">
    <source>
        <dbReference type="ARBA" id="ARBA00022840"/>
    </source>
</evidence>
<dbReference type="PROSITE" id="PS50052">
    <property type="entry name" value="GUANYLATE_KINASE_2"/>
    <property type="match status" value="1"/>
</dbReference>
<keyword evidence="8" id="KW-0418">Kinase</keyword>
<evidence type="ECO:0000313" key="8">
    <source>
        <dbReference type="EMBL" id="SCM73273.1"/>
    </source>
</evidence>
<dbReference type="AlphaFoldDB" id="A0A212L6S8"/>
<dbReference type="UniPathway" id="UPA00087">
    <property type="reaction ID" value="UER00175"/>
</dbReference>
<comment type="function">
    <text evidence="6">Catalyzes the phosphorylation of ribose 1,5-bisphosphate to 5-phospho-D-ribosyl alpha-1-diphosphate (PRPP).</text>
</comment>
<dbReference type="Pfam" id="PF00625">
    <property type="entry name" value="Guanylate_kin"/>
    <property type="match status" value="1"/>
</dbReference>
<reference evidence="8" key="1">
    <citation type="submission" date="2016-08" db="EMBL/GenBank/DDBJ databases">
        <authorList>
            <person name="Seilhamer J.J."/>
        </authorList>
    </citation>
    <scope>NUCLEOTIDE SEQUENCE</scope>
    <source>
        <strain evidence="8">86-1</strain>
    </source>
</reference>
<organism evidence="8">
    <name type="scientific">uncultured Desulfovibrio sp</name>
    <dbReference type="NCBI Taxonomy" id="167968"/>
    <lineage>
        <taxon>Bacteria</taxon>
        <taxon>Pseudomonadati</taxon>
        <taxon>Thermodesulfobacteriota</taxon>
        <taxon>Desulfovibrionia</taxon>
        <taxon>Desulfovibrionales</taxon>
        <taxon>Desulfovibrionaceae</taxon>
        <taxon>Desulfovibrio</taxon>
        <taxon>environmental samples</taxon>
    </lineage>
</organism>
<dbReference type="GO" id="GO:0033863">
    <property type="term" value="F:ribose 1,5-bisphosphate phosphokinase activity"/>
    <property type="evidence" value="ECO:0007669"/>
    <property type="project" value="UniProtKB-UniRule"/>
</dbReference>
<dbReference type="SMART" id="SM00072">
    <property type="entry name" value="GuKc"/>
    <property type="match status" value="1"/>
</dbReference>
<proteinExistence type="inferred from homology"/>
<dbReference type="EC" id="2.7.4.23" evidence="6"/>
<dbReference type="PANTHER" id="PTHR23117">
    <property type="entry name" value="GUANYLATE KINASE-RELATED"/>
    <property type="match status" value="1"/>
</dbReference>
<keyword evidence="4 6" id="KW-0547">Nucleotide-binding</keyword>
<accession>A0A212L6S8</accession>
<evidence type="ECO:0000256" key="3">
    <source>
        <dbReference type="ARBA" id="ARBA00022679"/>
    </source>
</evidence>
<dbReference type="Gene3D" id="3.40.50.300">
    <property type="entry name" value="P-loop containing nucleotide triphosphate hydrolases"/>
    <property type="match status" value="1"/>
</dbReference>
<dbReference type="EMBL" id="FMJC01000002">
    <property type="protein sequence ID" value="SCM73273.1"/>
    <property type="molecule type" value="Genomic_DNA"/>
</dbReference>
<dbReference type="GO" id="GO:0019634">
    <property type="term" value="P:organic phosphonate metabolic process"/>
    <property type="evidence" value="ECO:0007669"/>
    <property type="project" value="UniProtKB-UniRule"/>
</dbReference>
<dbReference type="GO" id="GO:0006015">
    <property type="term" value="P:5-phosphoribose 1-diphosphate biosynthetic process"/>
    <property type="evidence" value="ECO:0007669"/>
    <property type="project" value="UniProtKB-UniRule"/>
</dbReference>
<dbReference type="PANTHER" id="PTHR23117:SF8">
    <property type="entry name" value="RIBOSE 1,5-BISPHOSPHATE PHOSPHOKINASE PHNN"/>
    <property type="match status" value="1"/>
</dbReference>
<evidence type="ECO:0000256" key="1">
    <source>
        <dbReference type="ARBA" id="ARBA00000373"/>
    </source>
</evidence>
<evidence type="ECO:0000256" key="4">
    <source>
        <dbReference type="ARBA" id="ARBA00022741"/>
    </source>
</evidence>